<feature type="domain" description="Filamentous haemagglutinin FhaB/tRNA nuclease CdiA-like TPS" evidence="2">
    <location>
        <begin position="26"/>
        <end position="142"/>
    </location>
</feature>
<dbReference type="Pfam" id="PF05860">
    <property type="entry name" value="TPS"/>
    <property type="match status" value="1"/>
</dbReference>
<dbReference type="SMART" id="SM00912">
    <property type="entry name" value="Haemagg_act"/>
    <property type="match status" value="1"/>
</dbReference>
<evidence type="ECO:0000313" key="4">
    <source>
        <dbReference type="Proteomes" id="UP001500399"/>
    </source>
</evidence>
<organism evidence="3 4">
    <name type="scientific">Selenomonas dianae</name>
    <dbReference type="NCBI Taxonomy" id="135079"/>
    <lineage>
        <taxon>Bacteria</taxon>
        <taxon>Bacillati</taxon>
        <taxon>Bacillota</taxon>
        <taxon>Negativicutes</taxon>
        <taxon>Selenomonadales</taxon>
        <taxon>Selenomonadaceae</taxon>
        <taxon>Selenomonas</taxon>
    </lineage>
</organism>
<keyword evidence="1" id="KW-0732">Signal</keyword>
<name>A0ABP3CMZ7_9FIRM</name>
<dbReference type="SUPFAM" id="SSF51126">
    <property type="entry name" value="Pectin lyase-like"/>
    <property type="match status" value="1"/>
</dbReference>
<evidence type="ECO:0000256" key="1">
    <source>
        <dbReference type="SAM" id="SignalP"/>
    </source>
</evidence>
<dbReference type="EMBL" id="BAAACR010000008">
    <property type="protein sequence ID" value="GAA0210497.1"/>
    <property type="molecule type" value="Genomic_DNA"/>
</dbReference>
<evidence type="ECO:0000259" key="2">
    <source>
        <dbReference type="SMART" id="SM00912"/>
    </source>
</evidence>
<dbReference type="RefSeq" id="WP_304986909.1">
    <property type="nucleotide sequence ID" value="NZ_BAAACR010000008.1"/>
</dbReference>
<feature type="chain" id="PRO_5047357209" description="Filamentous haemagglutinin FhaB/tRNA nuclease CdiA-like TPS domain-containing protein" evidence="1">
    <location>
        <begin position="29"/>
        <end position="855"/>
    </location>
</feature>
<dbReference type="InterPro" id="IPR012334">
    <property type="entry name" value="Pectin_lyas_fold"/>
</dbReference>
<dbReference type="PANTHER" id="PTHR12338">
    <property type="entry name" value="AUTOTRANSPORTER"/>
    <property type="match status" value="1"/>
</dbReference>
<dbReference type="NCBIfam" id="TIGR01901">
    <property type="entry name" value="adhes_NPXG"/>
    <property type="match status" value="1"/>
</dbReference>
<dbReference type="InterPro" id="IPR008638">
    <property type="entry name" value="FhaB/CdiA-like_TPS"/>
</dbReference>
<reference evidence="4" key="1">
    <citation type="journal article" date="2019" name="Int. J. Syst. Evol. Microbiol.">
        <title>The Global Catalogue of Microorganisms (GCM) 10K type strain sequencing project: providing services to taxonomists for standard genome sequencing and annotation.</title>
        <authorList>
            <consortium name="The Broad Institute Genomics Platform"/>
            <consortium name="The Broad Institute Genome Sequencing Center for Infectious Disease"/>
            <person name="Wu L."/>
            <person name="Ma J."/>
        </authorList>
    </citation>
    <scope>NUCLEOTIDE SEQUENCE [LARGE SCALE GENOMIC DNA]</scope>
    <source>
        <strain evidence="4">JCM 8542</strain>
    </source>
</reference>
<proteinExistence type="predicted"/>
<dbReference type="Gene3D" id="2.160.20.10">
    <property type="entry name" value="Single-stranded right-handed beta-helix, Pectin lyase-like"/>
    <property type="match status" value="1"/>
</dbReference>
<evidence type="ECO:0000313" key="3">
    <source>
        <dbReference type="EMBL" id="GAA0210497.1"/>
    </source>
</evidence>
<feature type="signal peptide" evidence="1">
    <location>
        <begin position="1"/>
        <end position="28"/>
    </location>
</feature>
<sequence length="855" mass="90752">MTTKWKKNLRRSTLTALITLALSSSVFAMPSGGVVEQGRVDISAGNLVQVGSGATITAQTNSIINWNDFSIGKGELLNFNTAAGALLNRVTSDKVSELLGTMTQTGAHPLFVVNPNGIHIGGNASIDAANITLSTLAMSSGDFNAAASGSNYTLAQGAQGVKAVTIDSGAKIGVGNTLNIYGGKVVVADGVIFNPSDKRTGYKHYALIFAGDRAHMWMDPKDGETQPVRVTTTKDNTAEFHGTMNVYNDADIRVVGSSVNLDRAVVSSGGKFEAMAVKQAGYNGNAYREDADATNVLSANGFTGRSGQYSLSGGKVDLKNSTIIGSKIEIRGEQDYQQTGDMDHGRAVQVHRAGLDNTVTLNHVTLNQQGGGNYAWFYINGGKVTMKDSALESDVTGNISAAQYTERISNAEKEYEPKSVSDEWRTTKGNALTVEGGTLTGKTKSDDDSFTLTGSTVNLNGTEVDASGSFNVVAAQRMYDGVYRRDVAAVAGNALRTDGVHIKADNMRMFGGNVQLKDSDIQTREALIHALQTWMLTKDRETQTATVDNALRIDHTKLAVDEKRGFLSTNSGTTNIVNDSAITGANLSFGALHTYDDINADPDTGEGKLVATTADHKINVWDSSVSGKQYVSFSAGAVGVWKGNTKGSTVASEGVLMTGGVSHRTDGSVVSLQRDVDSHVKLNNVEMDRFKVVSTAPAVPALPKLPDVPVSPMPSVSPAGEDVPASDAENMEMGERKARAALEASHNAVERRENLTIQMRELSQKSPNGRASIGVIMGAMQAINKASNISDAEKYTLMQTVINADDTTNRMATAQDTTTVVSTEDAVDVATYAEDPMQPLTMSEAEETIIFADER</sequence>
<dbReference type="InterPro" id="IPR050909">
    <property type="entry name" value="Bact_Autotransporter_VF"/>
</dbReference>
<dbReference type="PANTHER" id="PTHR12338:SF5">
    <property type="entry name" value="ANTIGEN 43-RELATED"/>
    <property type="match status" value="1"/>
</dbReference>
<dbReference type="Proteomes" id="UP001500399">
    <property type="component" value="Unassembled WGS sequence"/>
</dbReference>
<dbReference type="InterPro" id="IPR011050">
    <property type="entry name" value="Pectin_lyase_fold/virulence"/>
</dbReference>
<protein>
    <recommendedName>
        <fullName evidence="2">Filamentous haemagglutinin FhaB/tRNA nuclease CdiA-like TPS domain-containing protein</fullName>
    </recommendedName>
</protein>
<keyword evidence="4" id="KW-1185">Reference proteome</keyword>
<comment type="caution">
    <text evidence="3">The sequence shown here is derived from an EMBL/GenBank/DDBJ whole genome shotgun (WGS) entry which is preliminary data.</text>
</comment>
<accession>A0ABP3CMZ7</accession>
<gene>
    <name evidence="3" type="ORF">GCM10008919_12250</name>
</gene>